<dbReference type="AlphaFoldDB" id="A0AAD5XDA1"/>
<gene>
    <name evidence="2" type="ORF">HK100_003335</name>
</gene>
<keyword evidence="1" id="KW-1133">Transmembrane helix</keyword>
<keyword evidence="1" id="KW-0472">Membrane</keyword>
<feature type="transmembrane region" description="Helical" evidence="1">
    <location>
        <begin position="45"/>
        <end position="67"/>
    </location>
</feature>
<protein>
    <submittedName>
        <fullName evidence="2">Uncharacterized protein</fullName>
    </submittedName>
</protein>
<feature type="transmembrane region" description="Helical" evidence="1">
    <location>
        <begin position="132"/>
        <end position="153"/>
    </location>
</feature>
<accession>A0AAD5XDA1</accession>
<keyword evidence="3" id="KW-1185">Reference proteome</keyword>
<name>A0AAD5XDA1_9FUNG</name>
<dbReference type="Proteomes" id="UP001211907">
    <property type="component" value="Unassembled WGS sequence"/>
</dbReference>
<evidence type="ECO:0000313" key="3">
    <source>
        <dbReference type="Proteomes" id="UP001211907"/>
    </source>
</evidence>
<keyword evidence="1" id="KW-0812">Transmembrane</keyword>
<evidence type="ECO:0000313" key="2">
    <source>
        <dbReference type="EMBL" id="KAJ3109128.1"/>
    </source>
</evidence>
<evidence type="ECO:0000256" key="1">
    <source>
        <dbReference type="SAM" id="Phobius"/>
    </source>
</evidence>
<reference evidence="2" key="1">
    <citation type="submission" date="2020-05" db="EMBL/GenBank/DDBJ databases">
        <title>Phylogenomic resolution of chytrid fungi.</title>
        <authorList>
            <person name="Stajich J.E."/>
            <person name="Amses K."/>
            <person name="Simmons R."/>
            <person name="Seto K."/>
            <person name="Myers J."/>
            <person name="Bonds A."/>
            <person name="Quandt C.A."/>
            <person name="Barry K."/>
            <person name="Liu P."/>
            <person name="Grigoriev I."/>
            <person name="Longcore J.E."/>
            <person name="James T.Y."/>
        </authorList>
    </citation>
    <scope>NUCLEOTIDE SEQUENCE</scope>
    <source>
        <strain evidence="2">JEL0513</strain>
    </source>
</reference>
<comment type="caution">
    <text evidence="2">The sequence shown here is derived from an EMBL/GenBank/DDBJ whole genome shotgun (WGS) entry which is preliminary data.</text>
</comment>
<feature type="transmembrane region" description="Helical" evidence="1">
    <location>
        <begin position="98"/>
        <end position="120"/>
    </location>
</feature>
<feature type="transmembrane region" description="Helical" evidence="1">
    <location>
        <begin position="12"/>
        <end position="33"/>
    </location>
</feature>
<proteinExistence type="predicted"/>
<organism evidence="2 3">
    <name type="scientific">Physocladia obscura</name>
    <dbReference type="NCBI Taxonomy" id="109957"/>
    <lineage>
        <taxon>Eukaryota</taxon>
        <taxon>Fungi</taxon>
        <taxon>Fungi incertae sedis</taxon>
        <taxon>Chytridiomycota</taxon>
        <taxon>Chytridiomycota incertae sedis</taxon>
        <taxon>Chytridiomycetes</taxon>
        <taxon>Chytridiales</taxon>
        <taxon>Chytriomycetaceae</taxon>
        <taxon>Physocladia</taxon>
    </lineage>
</organism>
<dbReference type="EMBL" id="JADGJH010001824">
    <property type="protein sequence ID" value="KAJ3109128.1"/>
    <property type="molecule type" value="Genomic_DNA"/>
</dbReference>
<sequence>MFRDSFEWIKLAWLAAPFPLMIPAVLAICKVINKNMFNRTGFSEFFWYQCSQILCVLVLASFDALFVTCFSRYLSRTCTTDDACEIDPKFLIISRYGIVANGMCLTMMVLWIASIIQYFVDIGRGNTFLVHFTIIAAIYGVLMVGVYIVLFGMKVALHYQQIEEVRTLTRRLSGQLVGSSGTIANTSNSKSRSKEV</sequence>